<evidence type="ECO:0000313" key="2">
    <source>
        <dbReference type="EMBL" id="NEL53071.1"/>
    </source>
</evidence>
<dbReference type="Gene3D" id="3.40.50.150">
    <property type="entry name" value="Vaccinia Virus protein VP39"/>
    <property type="match status" value="1"/>
</dbReference>
<dbReference type="AlphaFoldDB" id="A0A7K3W9D3"/>
<evidence type="ECO:0000313" key="3">
    <source>
        <dbReference type="Proteomes" id="UP000470470"/>
    </source>
</evidence>
<dbReference type="CDD" id="cd02440">
    <property type="entry name" value="AdoMet_MTases"/>
    <property type="match status" value="1"/>
</dbReference>
<comment type="caution">
    <text evidence="2">The sequence shown here is derived from an EMBL/GenBank/DDBJ whole genome shotgun (WGS) entry which is preliminary data.</text>
</comment>
<evidence type="ECO:0000259" key="1">
    <source>
        <dbReference type="Pfam" id="PF13649"/>
    </source>
</evidence>
<dbReference type="InterPro" id="IPR029063">
    <property type="entry name" value="SAM-dependent_MTases_sf"/>
</dbReference>
<proteinExistence type="predicted"/>
<dbReference type="GO" id="GO:0032259">
    <property type="term" value="P:methylation"/>
    <property type="evidence" value="ECO:0007669"/>
    <property type="project" value="UniProtKB-KW"/>
</dbReference>
<reference evidence="2 3" key="1">
    <citation type="submission" date="2020-02" db="EMBL/GenBank/DDBJ databases">
        <title>The whole genome sequence of CPCC 205119.</title>
        <authorList>
            <person name="Jiang Z."/>
        </authorList>
    </citation>
    <scope>NUCLEOTIDE SEQUENCE [LARGE SCALE GENOMIC DNA]</scope>
    <source>
        <strain evidence="2 3">CPCC 205119</strain>
    </source>
</reference>
<name>A0A7K3W9D3_9ACTN</name>
<keyword evidence="2" id="KW-0808">Transferase</keyword>
<dbReference type="PANTHER" id="PTHR43591:SF99">
    <property type="entry name" value="OS06G0646000 PROTEIN"/>
    <property type="match status" value="1"/>
</dbReference>
<dbReference type="InterPro" id="IPR041698">
    <property type="entry name" value="Methyltransf_25"/>
</dbReference>
<gene>
    <name evidence="2" type="ORF">G1H19_03450</name>
</gene>
<dbReference type="Pfam" id="PF13649">
    <property type="entry name" value="Methyltransf_25"/>
    <property type="match status" value="1"/>
</dbReference>
<dbReference type="Proteomes" id="UP000470470">
    <property type="component" value="Unassembled WGS sequence"/>
</dbReference>
<organism evidence="2 3">
    <name type="scientific">Goekera deserti</name>
    <dbReference type="NCBI Taxonomy" id="2497753"/>
    <lineage>
        <taxon>Bacteria</taxon>
        <taxon>Bacillati</taxon>
        <taxon>Actinomycetota</taxon>
        <taxon>Actinomycetes</taxon>
        <taxon>Geodermatophilales</taxon>
        <taxon>Geodermatophilaceae</taxon>
        <taxon>Goekera</taxon>
    </lineage>
</organism>
<keyword evidence="3" id="KW-1185">Reference proteome</keyword>
<feature type="domain" description="Methyltransferase" evidence="1">
    <location>
        <begin position="41"/>
        <end position="134"/>
    </location>
</feature>
<dbReference type="EMBL" id="JAAGWK010000008">
    <property type="protein sequence ID" value="NEL53071.1"/>
    <property type="molecule type" value="Genomic_DNA"/>
</dbReference>
<dbReference type="RefSeq" id="WP_152730245.1">
    <property type="nucleotide sequence ID" value="NZ_JAABOZ010000007.1"/>
</dbReference>
<accession>A0A7K3W9D3</accession>
<sequence length="251" mass="26632">MTADVQYGPEVASVYDWFISRNIPVGPTLERLRPAVTGARVLELGVGTGRVALPVAALAERVVGLDNSPAMLARLRAKELPANLDLVEADVRHRLPLTGRFQAAYATLGSLACVRSRAELGAALAHVRQVLEPGAAFCFDLYSVPLYRQLADLGPVTIPTEDPAGTATCTVDVDGDRLTTGTTVDPLDAPSVHFSEQVLLIAPDEVRALLAEAGFTDVHVEPAGPHEPYDWYRCRAGSGAAPTDRTGGLPC</sequence>
<dbReference type="GO" id="GO:0008168">
    <property type="term" value="F:methyltransferase activity"/>
    <property type="evidence" value="ECO:0007669"/>
    <property type="project" value="UniProtKB-KW"/>
</dbReference>
<dbReference type="PANTHER" id="PTHR43591">
    <property type="entry name" value="METHYLTRANSFERASE"/>
    <property type="match status" value="1"/>
</dbReference>
<protein>
    <submittedName>
        <fullName evidence="2">Class I SAM-dependent methyltransferase</fullName>
    </submittedName>
</protein>
<dbReference type="SUPFAM" id="SSF53335">
    <property type="entry name" value="S-adenosyl-L-methionine-dependent methyltransferases"/>
    <property type="match status" value="1"/>
</dbReference>
<keyword evidence="2" id="KW-0489">Methyltransferase</keyword>